<dbReference type="Proteomes" id="UP000275772">
    <property type="component" value="Unassembled WGS sequence"/>
</dbReference>
<comment type="subcellular location">
    <subcellularLocation>
        <location evidence="1">Nucleus</location>
    </subcellularLocation>
</comment>
<dbReference type="PANTHER" id="PTHR33572">
    <property type="entry name" value="SPORE DEVELOPMENT REGULATOR VOSA"/>
    <property type="match status" value="1"/>
</dbReference>
<dbReference type="InterPro" id="IPR021740">
    <property type="entry name" value="Velvet"/>
</dbReference>
<dbReference type="GO" id="GO:0030435">
    <property type="term" value="P:sporulation resulting in formation of a cellular spore"/>
    <property type="evidence" value="ECO:0007669"/>
    <property type="project" value="UniProtKB-KW"/>
</dbReference>
<evidence type="ECO:0000256" key="2">
    <source>
        <dbReference type="ARBA" id="ARBA00022969"/>
    </source>
</evidence>
<organism evidence="8 9">
    <name type="scientific">Blumeria hordei</name>
    <name type="common">Barley powdery mildew</name>
    <name type="synonym">Blumeria graminis f. sp. hordei</name>
    <dbReference type="NCBI Taxonomy" id="2867405"/>
    <lineage>
        <taxon>Eukaryota</taxon>
        <taxon>Fungi</taxon>
        <taxon>Dikarya</taxon>
        <taxon>Ascomycota</taxon>
        <taxon>Pezizomycotina</taxon>
        <taxon>Leotiomycetes</taxon>
        <taxon>Erysiphales</taxon>
        <taxon>Erysiphaceae</taxon>
        <taxon>Blumeria</taxon>
    </lineage>
</organism>
<evidence type="ECO:0000313" key="9">
    <source>
        <dbReference type="Proteomes" id="UP000275772"/>
    </source>
</evidence>
<evidence type="ECO:0000313" key="8">
    <source>
        <dbReference type="EMBL" id="SZF00838.1"/>
    </source>
</evidence>
<accession>A0A383UMA8</accession>
<feature type="region of interest" description="Disordered" evidence="6">
    <location>
        <begin position="247"/>
        <end position="290"/>
    </location>
</feature>
<dbReference type="AlphaFoldDB" id="A0A383UMA8"/>
<proteinExistence type="predicted"/>
<dbReference type="InterPro" id="IPR038491">
    <property type="entry name" value="Velvet_dom_sf"/>
</dbReference>
<reference evidence="8 9" key="1">
    <citation type="submission" date="2017-11" db="EMBL/GenBank/DDBJ databases">
        <authorList>
            <person name="Kracher B."/>
        </authorList>
    </citation>
    <scope>NUCLEOTIDE SEQUENCE [LARGE SCALE GENOMIC DNA]</scope>
    <source>
        <strain evidence="8 9">RACE1</strain>
    </source>
</reference>
<dbReference type="Pfam" id="PF11754">
    <property type="entry name" value="Velvet"/>
    <property type="match status" value="2"/>
</dbReference>
<dbReference type="InterPro" id="IPR037525">
    <property type="entry name" value="Velvet_dom"/>
</dbReference>
<evidence type="ECO:0000256" key="1">
    <source>
        <dbReference type="ARBA" id="ARBA00004123"/>
    </source>
</evidence>
<gene>
    <name evidence="8" type="ORF">BLGHR1_11587</name>
</gene>
<dbReference type="PANTHER" id="PTHR33572:SF18">
    <property type="entry name" value="SPORE DEVELOPMENT REGULATOR VOSA"/>
    <property type="match status" value="1"/>
</dbReference>
<name>A0A383UMA8_BLUHO</name>
<keyword evidence="4" id="KW-0804">Transcription</keyword>
<keyword evidence="3" id="KW-0805">Transcription regulation</keyword>
<dbReference type="PROSITE" id="PS51821">
    <property type="entry name" value="VELVET"/>
    <property type="match status" value="1"/>
</dbReference>
<feature type="domain" description="Velvet" evidence="7">
    <location>
        <begin position="24"/>
        <end position="193"/>
    </location>
</feature>
<dbReference type="Gene3D" id="2.60.40.3960">
    <property type="entry name" value="Velvet domain"/>
    <property type="match status" value="1"/>
</dbReference>
<dbReference type="VEuPathDB" id="FungiDB:BLGHR1_11587"/>
<dbReference type="EMBL" id="UNSH01000028">
    <property type="protein sequence ID" value="SZF00838.1"/>
    <property type="molecule type" value="Genomic_DNA"/>
</dbReference>
<evidence type="ECO:0000259" key="7">
    <source>
        <dbReference type="PROSITE" id="PS51821"/>
    </source>
</evidence>
<sequence length="489" mass="54506">MMASSQSRQQYAGAMATQVNGLSSYSENCEIIIRQEPNCARVSLGKDKERKPVDPPPIIQLKVSPNVDPKQSFLQSPYIFMSCTLIGPNDHNQPPGTLGASLTGTVVSSLHRLKDTDNQDGGFFVWGDLSVKLEGHFRFRFILFEIFEDHVWYIKDIISKPFPIYSSKNFPGNPETTFLTRSFGDQGIKVRVRKEQNRTLIRKRGMAHEDYENQHYGPRKLNASQVRAKQNNRESQEMVRSLECQPDSVDGAYDTRPQMDRHYSSQSPPSFGCPVSYEEPSKRPRTSSETAHIPTYIQPNQSMAYQPRPYAESNQANFLSYGNQSQPSGAFSYTCDPSPVFSHANASRHQYFAPHIDTGEPPSPYELQAQRSPTNAYFPNHQTNYAGSIISNLPRIDSNHTSYDNLGINSRGQASPTSIPSMADITPSMYARMSTGVAYTNVSLSPPDRRDAYQAYSVPSAFPNEAGSFLSRHPGITAIEGAGPLEGGY</sequence>
<evidence type="ECO:0000256" key="4">
    <source>
        <dbReference type="ARBA" id="ARBA00023163"/>
    </source>
</evidence>
<evidence type="ECO:0000256" key="5">
    <source>
        <dbReference type="ARBA" id="ARBA00023242"/>
    </source>
</evidence>
<dbReference type="GO" id="GO:0005634">
    <property type="term" value="C:nucleus"/>
    <property type="evidence" value="ECO:0007669"/>
    <property type="project" value="UniProtKB-SubCell"/>
</dbReference>
<protein>
    <recommendedName>
        <fullName evidence="7">Velvet domain-containing protein</fullName>
    </recommendedName>
</protein>
<evidence type="ECO:0000256" key="3">
    <source>
        <dbReference type="ARBA" id="ARBA00023015"/>
    </source>
</evidence>
<keyword evidence="5" id="KW-0539">Nucleus</keyword>
<keyword evidence="2" id="KW-0749">Sporulation</keyword>
<evidence type="ECO:0000256" key="6">
    <source>
        <dbReference type="SAM" id="MobiDB-lite"/>
    </source>
</evidence>